<dbReference type="SUPFAM" id="SSF56219">
    <property type="entry name" value="DNase I-like"/>
    <property type="match status" value="1"/>
</dbReference>
<dbReference type="Pfam" id="PF13966">
    <property type="entry name" value="zf-RVT"/>
    <property type="match status" value="1"/>
</dbReference>
<evidence type="ECO:0008006" key="7">
    <source>
        <dbReference type="Google" id="ProtNLM"/>
    </source>
</evidence>
<dbReference type="InterPro" id="IPR005135">
    <property type="entry name" value="Endo/exonuclease/phosphatase"/>
</dbReference>
<sequence>MDLERSRSSSTASAFIKLFRLQFLLLTLLLFLAPGSHGSTPKTHGSRKSSVFSLFNLKEKSKFWSESVIRGDFDDLESLSPGKMDALNYSKAESKSYELVRYATELRIIERGKNRTRFDRSGKGIKSLLFQKQRNGKGRFVSVTVLGESKDRGAVIIPEGREGGGWRGFSQEVDGVLTPAGSTLHHQRRQTPLPAASGVHKNSNTAVESRTFKEAVIHGNEIPKFLHANNGGRVDSQDSSKAVTDSVEIFLKVIVGQGLDNKWEVKWAGVVDKPSPIEIQQGPQPESDTIPQIPHPVTPGPNLNNKPNFLINTNKPFVATKPNNSAQAYKATGMDKSNGPKLAPKYVWRPRGESKKLPELAGEASGSRSLDRVSMCSEETGVPSLRVEHGAGLSASTYRRGTPRDRSGGKDLGFFERMELEGGSEISWVEEDTAIIDIGEGVGSENSLAIVSSGAQSEAPVVNDDCEVEGNGEMVPLMVEPLAIAIPQSMVHESGEEFQEAGRAPSEKVLRKLKGVGKVLGSSFEGYEQRVLELLMDIEARHQQKHDEMISSRRPSSSGRKGCRELKGLVSSINYEAKNSKEAKGKAKRLRIKHMLKIWRPDIICLQETKLELISTAIVRSLWRCHHVDWMFLGSNGASGGILLMWDKRLVEKIEDAVGIYSVSCKFRNVADQKVWMYSGVYGPNVDRERSIMWDELAGIRSWWGVPWCVGGDFNVVRFPSERMGAAGFSPAMYDFSDFISDHGLIDIPLSGGNFTWSNNRDMVSMSRIDRFLYTADWEEGFITIAQKRLVRLISDHFPIMLECGSIPRGRRPFRFENMWLKAEGFLERVRNWWDSYHFFGNASFVLANKLKALKGDLKKWNEDEFGHVTMKKNMLMADLRELDLQEESRPLSAVEKSKKETTIVELDKLILMEEISWRQKSRALWLQEGDKNSKFFHRLANSHRIANSIAKLSIDGNMSYNQDDIRDHIASFYEHLYTENDYSRPLLDGIQFSALSEEDAMWLERPFDENEIIDVVKSEVVAVCQDFHEHCQFERSLNATFVSLIPKKHGADEIKDFRPISLVGGMFKIIAKMLVNRLSGVLGKIISLSQNAFVKGRQILDSVLIANECLDSRIKAADPGDPLSPLLFVLVMEALSRLIDKASGVGLLSGFSVGGEESVPLKISHLLFADDTLIFCEANPDSLTYLRVILTCFEASSGLRVNLGKSELVQVGEVPHLEALADILGCKTATFPMKYLGLPLGAHFKAQSIWDPIVEKLDRRLAGWKRMYLSKGGRLILIKSTLSNLPTYYLSLFPIPASVAKRIEKIQRNFLWGNSEEVVAIKYGSSEGGWCSKMPTGPYGVGLWKFIRSGWDKFSRMLKFEVGDGSRIRFWDDVWCIDGSLREAYPELFRLARDKEACVADNFQRLGASIHWEVTFSWLAQDWEVESFLSFLELLYVVTITGNGEDKVCWRPSKSHIFQVSSYYATLTCKGEGCFPWESIWKAKVPPRVAFFSWTAALGRILIADNLRRRRVILVSWCCMCKADGETVNHLLLHCSYAKEIWDMVFAMFGVLWVMPCGVGELFACWQGKMGKHPKHLIWRAVPHCLMWCLWRERNLRIFEGCEHHVDELKLLFLKTLFEWMTSTRLYPCSTMLDFIDSCSF</sequence>
<proteinExistence type="predicted"/>
<dbReference type="EMBL" id="OIVN01001757">
    <property type="protein sequence ID" value="SPC97294.1"/>
    <property type="molecule type" value="Genomic_DNA"/>
</dbReference>
<organism evidence="6">
    <name type="scientific">Fagus sylvatica</name>
    <name type="common">Beechnut</name>
    <dbReference type="NCBI Taxonomy" id="28930"/>
    <lineage>
        <taxon>Eukaryota</taxon>
        <taxon>Viridiplantae</taxon>
        <taxon>Streptophyta</taxon>
        <taxon>Embryophyta</taxon>
        <taxon>Tracheophyta</taxon>
        <taxon>Spermatophyta</taxon>
        <taxon>Magnoliopsida</taxon>
        <taxon>eudicotyledons</taxon>
        <taxon>Gunneridae</taxon>
        <taxon>Pentapetalae</taxon>
        <taxon>rosids</taxon>
        <taxon>fabids</taxon>
        <taxon>Fagales</taxon>
        <taxon>Fagaceae</taxon>
        <taxon>Fagus</taxon>
    </lineage>
</organism>
<evidence type="ECO:0000313" key="6">
    <source>
        <dbReference type="EMBL" id="SPC97294.1"/>
    </source>
</evidence>
<dbReference type="InterPro" id="IPR026960">
    <property type="entry name" value="RVT-Znf"/>
</dbReference>
<dbReference type="GO" id="GO:0004519">
    <property type="term" value="F:endonuclease activity"/>
    <property type="evidence" value="ECO:0007669"/>
    <property type="project" value="InterPro"/>
</dbReference>
<dbReference type="GO" id="GO:0003677">
    <property type="term" value="F:DNA binding"/>
    <property type="evidence" value="ECO:0007669"/>
    <property type="project" value="InterPro"/>
</dbReference>
<evidence type="ECO:0000256" key="1">
    <source>
        <dbReference type="SAM" id="MobiDB-lite"/>
    </source>
</evidence>
<name>A0A2N9GDT7_FAGSY</name>
<gene>
    <name evidence="6" type="ORF">FSB_LOCUS25176</name>
</gene>
<feature type="domain" description="Reverse transcriptase zinc-binding" evidence="5">
    <location>
        <begin position="1459"/>
        <end position="1543"/>
    </location>
</feature>
<dbReference type="InterPro" id="IPR036691">
    <property type="entry name" value="Endo/exonu/phosph_ase_sf"/>
</dbReference>
<evidence type="ECO:0000259" key="5">
    <source>
        <dbReference type="Pfam" id="PF13966"/>
    </source>
</evidence>
<protein>
    <recommendedName>
        <fullName evidence="7">Reverse transcriptase domain-containing protein</fullName>
    </recommendedName>
</protein>
<evidence type="ECO:0000259" key="3">
    <source>
        <dbReference type="Pfam" id="PF00078"/>
    </source>
</evidence>
<feature type="chain" id="PRO_5014737830" description="Reverse transcriptase domain-containing protein" evidence="2">
    <location>
        <begin position="39"/>
        <end position="1642"/>
    </location>
</feature>
<dbReference type="Gene3D" id="3.60.10.10">
    <property type="entry name" value="Endonuclease/exonuclease/phosphatase"/>
    <property type="match status" value="1"/>
</dbReference>
<feature type="domain" description="Endonuclease/exonuclease/phosphatase" evidence="4">
    <location>
        <begin position="579"/>
        <end position="797"/>
    </location>
</feature>
<evidence type="ECO:0000256" key="2">
    <source>
        <dbReference type="SAM" id="SignalP"/>
    </source>
</evidence>
<feature type="signal peptide" evidence="2">
    <location>
        <begin position="1"/>
        <end position="38"/>
    </location>
</feature>
<dbReference type="PANTHER" id="PTHR33116:SF78">
    <property type="entry name" value="OS12G0587133 PROTEIN"/>
    <property type="match status" value="1"/>
</dbReference>
<feature type="region of interest" description="Disordered" evidence="1">
    <location>
        <begin position="183"/>
        <end position="204"/>
    </location>
</feature>
<feature type="domain" description="Reverse transcriptase" evidence="3">
    <location>
        <begin position="1121"/>
        <end position="1240"/>
    </location>
</feature>
<dbReference type="PROSITE" id="PS00726">
    <property type="entry name" value="AP_NUCLEASE_F1_1"/>
    <property type="match status" value="1"/>
</dbReference>
<dbReference type="Pfam" id="PF03372">
    <property type="entry name" value="Exo_endo_phos"/>
    <property type="match status" value="1"/>
</dbReference>
<dbReference type="CDD" id="cd01650">
    <property type="entry name" value="RT_nLTR_like"/>
    <property type="match status" value="1"/>
</dbReference>
<dbReference type="InterPro" id="IPR020847">
    <property type="entry name" value="AP_endonuclease_F1_BS"/>
</dbReference>
<evidence type="ECO:0000259" key="4">
    <source>
        <dbReference type="Pfam" id="PF03372"/>
    </source>
</evidence>
<dbReference type="PANTHER" id="PTHR33116">
    <property type="entry name" value="REVERSE TRANSCRIPTASE ZINC-BINDING DOMAIN-CONTAINING PROTEIN-RELATED-RELATED"/>
    <property type="match status" value="1"/>
</dbReference>
<dbReference type="InterPro" id="IPR000477">
    <property type="entry name" value="RT_dom"/>
</dbReference>
<keyword evidence="2" id="KW-0732">Signal</keyword>
<reference evidence="6" key="1">
    <citation type="submission" date="2018-02" db="EMBL/GenBank/DDBJ databases">
        <authorList>
            <person name="Cohen D.B."/>
            <person name="Kent A.D."/>
        </authorList>
    </citation>
    <scope>NUCLEOTIDE SEQUENCE</scope>
</reference>
<accession>A0A2N9GDT7</accession>
<dbReference type="Pfam" id="PF00078">
    <property type="entry name" value="RVT_1"/>
    <property type="match status" value="1"/>
</dbReference>
<dbReference type="GO" id="GO:0006281">
    <property type="term" value="P:DNA repair"/>
    <property type="evidence" value="ECO:0007669"/>
    <property type="project" value="InterPro"/>
</dbReference>